<gene>
    <name evidence="2" type="ORF">MNBD_CHLOROFLEXI01-1320</name>
</gene>
<dbReference type="InterPro" id="IPR050490">
    <property type="entry name" value="Bact_solute-bd_prot1"/>
</dbReference>
<reference evidence="2" key="1">
    <citation type="submission" date="2018-06" db="EMBL/GenBank/DDBJ databases">
        <authorList>
            <person name="Zhirakovskaya E."/>
        </authorList>
    </citation>
    <scope>NUCLEOTIDE SEQUENCE</scope>
</reference>
<proteinExistence type="predicted"/>
<dbReference type="Gene3D" id="3.40.190.10">
    <property type="entry name" value="Periplasmic binding protein-like II"/>
    <property type="match status" value="1"/>
</dbReference>
<feature type="region of interest" description="Disordered" evidence="1">
    <location>
        <begin position="24"/>
        <end position="57"/>
    </location>
</feature>
<dbReference type="Pfam" id="PF01547">
    <property type="entry name" value="SBP_bac_1"/>
    <property type="match status" value="1"/>
</dbReference>
<organism evidence="2">
    <name type="scientific">hydrothermal vent metagenome</name>
    <dbReference type="NCBI Taxonomy" id="652676"/>
    <lineage>
        <taxon>unclassified sequences</taxon>
        <taxon>metagenomes</taxon>
        <taxon>ecological metagenomes</taxon>
    </lineage>
</organism>
<protein>
    <recommendedName>
        <fullName evidence="3">Extracellular solute-binding protein</fullName>
    </recommendedName>
</protein>
<feature type="compositionally biased region" description="Low complexity" evidence="1">
    <location>
        <begin position="31"/>
        <end position="47"/>
    </location>
</feature>
<accession>A0A3B0UZ82</accession>
<sequence length="200" mass="21958">MNSMKRTLLTLLLTLLLTTAVSCKANDPDTTDNNANDTDTTVNEADTGNNNDENGDKEQTTITFAVNGWERGLYENRVEVFEEAHPDIKVELVSVDELMGNQNQGNAVVVELGGSDDSLLKLVQGADIISWYIQPGFVGDGLLLDLAPLMEGDNNFDAADYYPSVLEQYQWDGGTWAVPTNASYMLIFYDKDLFDAADTA</sequence>
<dbReference type="PROSITE" id="PS51257">
    <property type="entry name" value="PROKAR_LIPOPROTEIN"/>
    <property type="match status" value="1"/>
</dbReference>
<evidence type="ECO:0000313" key="2">
    <source>
        <dbReference type="EMBL" id="VAW29909.1"/>
    </source>
</evidence>
<evidence type="ECO:0000256" key="1">
    <source>
        <dbReference type="SAM" id="MobiDB-lite"/>
    </source>
</evidence>
<dbReference type="PANTHER" id="PTHR43649">
    <property type="entry name" value="ARABINOSE-BINDING PROTEIN-RELATED"/>
    <property type="match status" value="1"/>
</dbReference>
<dbReference type="InterPro" id="IPR006059">
    <property type="entry name" value="SBP"/>
</dbReference>
<name>A0A3B0UZ82_9ZZZZ</name>
<feature type="non-terminal residue" evidence="2">
    <location>
        <position position="200"/>
    </location>
</feature>
<dbReference type="AlphaFoldDB" id="A0A3B0UZ82"/>
<dbReference type="EMBL" id="UOEU01000013">
    <property type="protein sequence ID" value="VAW29909.1"/>
    <property type="molecule type" value="Genomic_DNA"/>
</dbReference>
<evidence type="ECO:0008006" key="3">
    <source>
        <dbReference type="Google" id="ProtNLM"/>
    </source>
</evidence>
<dbReference type="SUPFAM" id="SSF53850">
    <property type="entry name" value="Periplasmic binding protein-like II"/>
    <property type="match status" value="1"/>
</dbReference>